<dbReference type="CDD" id="cd16651">
    <property type="entry name" value="SPL-RING_NSE2"/>
    <property type="match status" value="1"/>
</dbReference>
<comment type="subcellular location">
    <subcellularLocation>
        <location evidence="1">Nucleus</location>
    </subcellularLocation>
</comment>
<dbReference type="PANTHER" id="PTHR21330:SF1">
    <property type="entry name" value="E3 SUMO-PROTEIN LIGASE NSE2"/>
    <property type="match status" value="1"/>
</dbReference>
<dbReference type="InterPro" id="IPR026846">
    <property type="entry name" value="Nse2(Mms21)"/>
</dbReference>
<dbReference type="InterPro" id="IPR003613">
    <property type="entry name" value="Ubox_domain"/>
</dbReference>
<protein>
    <recommendedName>
        <fullName evidence="4">E3 SUMO-protein ligase NSE2</fullName>
    </recommendedName>
    <alternativeName>
        <fullName evidence="11">E3 SUMO-protein transferase NSE2</fullName>
    </alternativeName>
    <alternativeName>
        <fullName evidence="12">Non-structural maintenance of chromosomes element 2 homolog</fullName>
    </alternativeName>
</protein>
<keyword evidence="10" id="KW-0539">Nucleus</keyword>
<dbReference type="Pfam" id="PF11789">
    <property type="entry name" value="zf-Nse"/>
    <property type="match status" value="1"/>
</dbReference>
<dbReference type="SUPFAM" id="SSF57850">
    <property type="entry name" value="RING/U-box"/>
    <property type="match status" value="1"/>
</dbReference>
<evidence type="ECO:0000256" key="12">
    <source>
        <dbReference type="ARBA" id="ARBA00032533"/>
    </source>
</evidence>
<dbReference type="GO" id="GO:0005634">
    <property type="term" value="C:nucleus"/>
    <property type="evidence" value="ECO:0007669"/>
    <property type="project" value="UniProtKB-SubCell"/>
</dbReference>
<organism evidence="15 16">
    <name type="scientific">Nephila pilipes</name>
    <name type="common">Giant wood spider</name>
    <name type="synonym">Nephila maculata</name>
    <dbReference type="NCBI Taxonomy" id="299642"/>
    <lineage>
        <taxon>Eukaryota</taxon>
        <taxon>Metazoa</taxon>
        <taxon>Ecdysozoa</taxon>
        <taxon>Arthropoda</taxon>
        <taxon>Chelicerata</taxon>
        <taxon>Arachnida</taxon>
        <taxon>Araneae</taxon>
        <taxon>Araneomorphae</taxon>
        <taxon>Entelegynae</taxon>
        <taxon>Araneoidea</taxon>
        <taxon>Nephilidae</taxon>
        <taxon>Nephila</taxon>
    </lineage>
</organism>
<keyword evidence="15" id="KW-0436">Ligase</keyword>
<sequence length="208" mass="23864">MERNLPSILSETEELRSVNSIMLETFKLCDEMKTDLLEYSTDLKNDLTQFKESVLDLAELQKDLSALIQTVDSIESEIPEDCEPNVEKVSAIFDQVHLSHLENQYLNEQAENIILAVDAYNSSRKSVANADNELQMTDAIHSYRDPITKKLIQDPVKSKNCNHSFERETILKYLETHNNCPYTGCVNTLRKGDIIQDLALKRILLNMR</sequence>
<dbReference type="GO" id="GO:0000724">
    <property type="term" value="P:double-strand break repair via homologous recombination"/>
    <property type="evidence" value="ECO:0007669"/>
    <property type="project" value="InterPro"/>
</dbReference>
<keyword evidence="16" id="KW-1185">Reference proteome</keyword>
<evidence type="ECO:0000256" key="13">
    <source>
        <dbReference type="PROSITE-ProRule" id="PRU00452"/>
    </source>
</evidence>
<evidence type="ECO:0000259" key="14">
    <source>
        <dbReference type="PROSITE" id="PS51044"/>
    </source>
</evidence>
<evidence type="ECO:0000256" key="6">
    <source>
        <dbReference type="ARBA" id="ARBA00022723"/>
    </source>
</evidence>
<evidence type="ECO:0000256" key="10">
    <source>
        <dbReference type="ARBA" id="ARBA00023242"/>
    </source>
</evidence>
<evidence type="ECO:0000256" key="2">
    <source>
        <dbReference type="ARBA" id="ARBA00004718"/>
    </source>
</evidence>
<feature type="domain" description="SP-RING-type" evidence="14">
    <location>
        <begin position="130"/>
        <end position="208"/>
    </location>
</feature>
<evidence type="ECO:0000256" key="4">
    <source>
        <dbReference type="ARBA" id="ARBA00020923"/>
    </source>
</evidence>
<dbReference type="InterPro" id="IPR013083">
    <property type="entry name" value="Znf_RING/FYVE/PHD"/>
</dbReference>
<dbReference type="AlphaFoldDB" id="A0A8X6R1G1"/>
<dbReference type="GO" id="GO:0004842">
    <property type="term" value="F:ubiquitin-protein transferase activity"/>
    <property type="evidence" value="ECO:0007669"/>
    <property type="project" value="InterPro"/>
</dbReference>
<keyword evidence="9" id="KW-0862">Zinc</keyword>
<keyword evidence="5" id="KW-0808">Transferase</keyword>
<dbReference type="SMART" id="SM00504">
    <property type="entry name" value="Ubox"/>
    <property type="match status" value="1"/>
</dbReference>
<name>A0A8X6R1G1_NEPPI</name>
<evidence type="ECO:0000256" key="9">
    <source>
        <dbReference type="ARBA" id="ARBA00022833"/>
    </source>
</evidence>
<evidence type="ECO:0000256" key="1">
    <source>
        <dbReference type="ARBA" id="ARBA00004123"/>
    </source>
</evidence>
<dbReference type="OrthoDB" id="26899at2759"/>
<comment type="pathway">
    <text evidence="2">Protein modification; protein sumoylation.</text>
</comment>
<accession>A0A8X6R1G1</accession>
<evidence type="ECO:0000256" key="11">
    <source>
        <dbReference type="ARBA" id="ARBA00031731"/>
    </source>
</evidence>
<dbReference type="Gene3D" id="3.30.40.10">
    <property type="entry name" value="Zinc/RING finger domain, C3HC4 (zinc finger)"/>
    <property type="match status" value="1"/>
</dbReference>
<keyword evidence="6" id="KW-0479">Metal-binding</keyword>
<gene>
    <name evidence="15" type="primary">NCL1_26086</name>
    <name evidence="15" type="ORF">NPIL_527061</name>
</gene>
<evidence type="ECO:0000256" key="7">
    <source>
        <dbReference type="ARBA" id="ARBA00022771"/>
    </source>
</evidence>
<evidence type="ECO:0000256" key="3">
    <source>
        <dbReference type="ARBA" id="ARBA00008212"/>
    </source>
</evidence>
<dbReference type="EMBL" id="BMAW01132391">
    <property type="protein sequence ID" value="GFU43393.1"/>
    <property type="molecule type" value="Genomic_DNA"/>
</dbReference>
<reference evidence="15" key="1">
    <citation type="submission" date="2020-08" db="EMBL/GenBank/DDBJ databases">
        <title>Multicomponent nature underlies the extraordinary mechanical properties of spider dragline silk.</title>
        <authorList>
            <person name="Kono N."/>
            <person name="Nakamura H."/>
            <person name="Mori M."/>
            <person name="Yoshida Y."/>
            <person name="Ohtoshi R."/>
            <person name="Malay A.D."/>
            <person name="Moran D.A.P."/>
            <person name="Tomita M."/>
            <person name="Numata K."/>
            <person name="Arakawa K."/>
        </authorList>
    </citation>
    <scope>NUCLEOTIDE SEQUENCE</scope>
</reference>
<dbReference type="Proteomes" id="UP000887013">
    <property type="component" value="Unassembled WGS sequence"/>
</dbReference>
<comment type="caution">
    <text evidence="15">The sequence shown here is derived from an EMBL/GenBank/DDBJ whole genome shotgun (WGS) entry which is preliminary data.</text>
</comment>
<dbReference type="GO" id="GO:0008270">
    <property type="term" value="F:zinc ion binding"/>
    <property type="evidence" value="ECO:0007669"/>
    <property type="project" value="UniProtKB-KW"/>
</dbReference>
<dbReference type="PROSITE" id="PS51044">
    <property type="entry name" value="ZF_SP_RING"/>
    <property type="match status" value="1"/>
</dbReference>
<dbReference type="InterPro" id="IPR004181">
    <property type="entry name" value="Znf_MIZ"/>
</dbReference>
<comment type="similarity">
    <text evidence="3">Belongs to the NSE2 family.</text>
</comment>
<evidence type="ECO:0000256" key="8">
    <source>
        <dbReference type="ARBA" id="ARBA00022786"/>
    </source>
</evidence>
<evidence type="ECO:0000313" key="16">
    <source>
        <dbReference type="Proteomes" id="UP000887013"/>
    </source>
</evidence>
<dbReference type="GO" id="GO:0030915">
    <property type="term" value="C:Smc5-Smc6 complex"/>
    <property type="evidence" value="ECO:0007669"/>
    <property type="project" value="InterPro"/>
</dbReference>
<dbReference type="GO" id="GO:0016567">
    <property type="term" value="P:protein ubiquitination"/>
    <property type="evidence" value="ECO:0007669"/>
    <property type="project" value="InterPro"/>
</dbReference>
<evidence type="ECO:0000313" key="15">
    <source>
        <dbReference type="EMBL" id="GFU43393.1"/>
    </source>
</evidence>
<keyword evidence="7 13" id="KW-0863">Zinc-finger</keyword>
<dbReference type="GO" id="GO:0061665">
    <property type="term" value="F:SUMO ligase activity"/>
    <property type="evidence" value="ECO:0007669"/>
    <property type="project" value="TreeGrafter"/>
</dbReference>
<evidence type="ECO:0000256" key="5">
    <source>
        <dbReference type="ARBA" id="ARBA00022679"/>
    </source>
</evidence>
<dbReference type="PANTHER" id="PTHR21330">
    <property type="entry name" value="E3 SUMO-PROTEIN LIGASE NSE2"/>
    <property type="match status" value="1"/>
</dbReference>
<dbReference type="GO" id="GO:0016874">
    <property type="term" value="F:ligase activity"/>
    <property type="evidence" value="ECO:0007669"/>
    <property type="project" value="UniProtKB-KW"/>
</dbReference>
<dbReference type="GO" id="GO:0016925">
    <property type="term" value="P:protein sumoylation"/>
    <property type="evidence" value="ECO:0007669"/>
    <property type="project" value="TreeGrafter"/>
</dbReference>
<proteinExistence type="inferred from homology"/>
<keyword evidence="8" id="KW-0833">Ubl conjugation pathway</keyword>